<dbReference type="OrthoDB" id="1046782at2759"/>
<dbReference type="STRING" id="1314800.A0A1B7N9Q9"/>
<feature type="domain" description="Phosphatidylinositol-specific phospholipase C X" evidence="1">
    <location>
        <begin position="53"/>
        <end position="195"/>
    </location>
</feature>
<dbReference type="GO" id="GO:0008081">
    <property type="term" value="F:phosphoric diester hydrolase activity"/>
    <property type="evidence" value="ECO:0007669"/>
    <property type="project" value="InterPro"/>
</dbReference>
<protein>
    <submittedName>
        <fullName evidence="2">PLC-like phosphodiesterase</fullName>
    </submittedName>
</protein>
<keyword evidence="3" id="KW-1185">Reference proteome</keyword>
<sequence>MPLRVNTGRRWNSVKVPSDSEWIVYCNELSRKHYCLLIFPRRDTSRFLSLVPDTVPLSSLMLPGTHDTMAFYGWPISQCQSQSTPLERQLHAGIRVLDIRLAIVDSRLISYHGIYPERAPFAEILSTVHTFLTTPSTSCETIVMSIKQEDSDTRRFSKLVREEIIASPGGLGMWYLENRIPTLGEVRGKVVMFSRFGDNGYGWDNGAIGIHPPIWPDSDKLGFTWNCQDTMVQTQDWYAIPSFLYIPEKVALSTNILVANRDSCPTLSISFFSASSIPLAFPPTIARGLGWPQWGIGFEGVNTRVGKWILAQFEKCEENGGVDRDPRFRGWALLDFYEDPLGMVPLFVECNFRGRKSGEEGWVSIV</sequence>
<evidence type="ECO:0000313" key="2">
    <source>
        <dbReference type="EMBL" id="OAX41597.1"/>
    </source>
</evidence>
<name>A0A1B7N9Q9_9AGAM</name>
<dbReference type="InterPro" id="IPR017946">
    <property type="entry name" value="PLC-like_Pdiesterase_TIM-brl"/>
</dbReference>
<dbReference type="Pfam" id="PF00388">
    <property type="entry name" value="PI-PLC-X"/>
    <property type="match status" value="1"/>
</dbReference>
<dbReference type="AlphaFoldDB" id="A0A1B7N9Q9"/>
<dbReference type="InterPro" id="IPR051057">
    <property type="entry name" value="PI-PLC_domain"/>
</dbReference>
<dbReference type="SUPFAM" id="SSF51695">
    <property type="entry name" value="PLC-like phosphodiesterases"/>
    <property type="match status" value="1"/>
</dbReference>
<reference evidence="2 3" key="1">
    <citation type="submission" date="2016-06" db="EMBL/GenBank/DDBJ databases">
        <title>Comparative genomics of the ectomycorrhizal sister species Rhizopogon vinicolor and Rhizopogon vesiculosus (Basidiomycota: Boletales) reveals a divergence of the mating type B locus.</title>
        <authorList>
            <consortium name="DOE Joint Genome Institute"/>
            <person name="Mujic A.B."/>
            <person name="Kuo A."/>
            <person name="Tritt A."/>
            <person name="Lipzen A."/>
            <person name="Chen C."/>
            <person name="Johnson J."/>
            <person name="Sharma A."/>
            <person name="Barry K."/>
            <person name="Grigoriev I.V."/>
            <person name="Spatafora J.W."/>
        </authorList>
    </citation>
    <scope>NUCLEOTIDE SEQUENCE [LARGE SCALE GENOMIC DNA]</scope>
    <source>
        <strain evidence="2 3">AM-OR11-026</strain>
    </source>
</reference>
<evidence type="ECO:0000313" key="3">
    <source>
        <dbReference type="Proteomes" id="UP000092154"/>
    </source>
</evidence>
<dbReference type="InParanoid" id="A0A1B7N9Q9"/>
<dbReference type="PANTHER" id="PTHR13593:SF113">
    <property type="entry name" value="SI:DKEY-266F7.9"/>
    <property type="match status" value="1"/>
</dbReference>
<dbReference type="PROSITE" id="PS50007">
    <property type="entry name" value="PIPLC_X_DOMAIN"/>
    <property type="match status" value="1"/>
</dbReference>
<evidence type="ECO:0000259" key="1">
    <source>
        <dbReference type="SMART" id="SM00148"/>
    </source>
</evidence>
<organism evidence="2 3">
    <name type="scientific">Rhizopogon vinicolor AM-OR11-026</name>
    <dbReference type="NCBI Taxonomy" id="1314800"/>
    <lineage>
        <taxon>Eukaryota</taxon>
        <taxon>Fungi</taxon>
        <taxon>Dikarya</taxon>
        <taxon>Basidiomycota</taxon>
        <taxon>Agaricomycotina</taxon>
        <taxon>Agaricomycetes</taxon>
        <taxon>Agaricomycetidae</taxon>
        <taxon>Boletales</taxon>
        <taxon>Suillineae</taxon>
        <taxon>Rhizopogonaceae</taxon>
        <taxon>Rhizopogon</taxon>
    </lineage>
</organism>
<dbReference type="PANTHER" id="PTHR13593">
    <property type="match status" value="1"/>
</dbReference>
<dbReference type="GO" id="GO:0006629">
    <property type="term" value="P:lipid metabolic process"/>
    <property type="evidence" value="ECO:0007669"/>
    <property type="project" value="InterPro"/>
</dbReference>
<dbReference type="Proteomes" id="UP000092154">
    <property type="component" value="Unassembled WGS sequence"/>
</dbReference>
<proteinExistence type="predicted"/>
<dbReference type="InterPro" id="IPR000909">
    <property type="entry name" value="PLipase_C_PInositol-sp_X_dom"/>
</dbReference>
<gene>
    <name evidence="2" type="ORF">K503DRAFT_767529</name>
</gene>
<dbReference type="Gene3D" id="3.20.20.190">
    <property type="entry name" value="Phosphatidylinositol (PI) phosphodiesterase"/>
    <property type="match status" value="1"/>
</dbReference>
<accession>A0A1B7N9Q9</accession>
<dbReference type="EMBL" id="KV448176">
    <property type="protein sequence ID" value="OAX41597.1"/>
    <property type="molecule type" value="Genomic_DNA"/>
</dbReference>
<dbReference type="SMART" id="SM00148">
    <property type="entry name" value="PLCXc"/>
    <property type="match status" value="1"/>
</dbReference>